<accession>A0A4Q7LYE3</accession>
<dbReference type="AlphaFoldDB" id="A0A4Q7LYE3"/>
<proteinExistence type="predicted"/>
<reference evidence="1 2" key="1">
    <citation type="journal article" date="2015" name="Stand. Genomic Sci.">
        <title>Genomic Encyclopedia of Bacterial and Archaeal Type Strains, Phase III: the genomes of soil and plant-associated and newly described type strains.</title>
        <authorList>
            <person name="Whitman W.B."/>
            <person name="Woyke T."/>
            <person name="Klenk H.P."/>
            <person name="Zhou Y."/>
            <person name="Lilburn T.G."/>
            <person name="Beck B.J."/>
            <person name="De Vos P."/>
            <person name="Vandamme P."/>
            <person name="Eisen J.A."/>
            <person name="Garrity G."/>
            <person name="Hugenholtz P."/>
            <person name="Kyrpides N.C."/>
        </authorList>
    </citation>
    <scope>NUCLEOTIDE SEQUENCE [LARGE SCALE GENOMIC DNA]</scope>
    <source>
        <strain evidence="1 2">CV2</strain>
    </source>
</reference>
<keyword evidence="2" id="KW-1185">Reference proteome</keyword>
<dbReference type="EMBL" id="SGWW01000001">
    <property type="protein sequence ID" value="RZS59039.1"/>
    <property type="molecule type" value="Genomic_DNA"/>
</dbReference>
<name>A0A4Q7LYE3_9MICO</name>
<comment type="caution">
    <text evidence="1">The sequence shown here is derived from an EMBL/GenBank/DDBJ whole genome shotgun (WGS) entry which is preliminary data.</text>
</comment>
<gene>
    <name evidence="1" type="ORF">EV141_0256</name>
</gene>
<dbReference type="Proteomes" id="UP000293519">
    <property type="component" value="Unassembled WGS sequence"/>
</dbReference>
<protein>
    <submittedName>
        <fullName evidence="1">Uncharacterized protein</fullName>
    </submittedName>
</protein>
<evidence type="ECO:0000313" key="2">
    <source>
        <dbReference type="Proteomes" id="UP000293519"/>
    </source>
</evidence>
<evidence type="ECO:0000313" key="1">
    <source>
        <dbReference type="EMBL" id="RZS59039.1"/>
    </source>
</evidence>
<dbReference type="RefSeq" id="WP_157985475.1">
    <property type="nucleotide sequence ID" value="NZ_SGWW01000001.1"/>
</dbReference>
<sequence length="45" mass="4619">MTAPVSPSSAAVMTIAPAPTIVVPIRLVLVPRRPLTPASLPWATA</sequence>
<organism evidence="1 2">
    <name type="scientific">Microcella putealis</name>
    <dbReference type="NCBI Taxonomy" id="337005"/>
    <lineage>
        <taxon>Bacteria</taxon>
        <taxon>Bacillati</taxon>
        <taxon>Actinomycetota</taxon>
        <taxon>Actinomycetes</taxon>
        <taxon>Micrococcales</taxon>
        <taxon>Microbacteriaceae</taxon>
        <taxon>Microcella</taxon>
    </lineage>
</organism>